<gene>
    <name evidence="2" type="ORF">UFOPK1395_00236</name>
</gene>
<dbReference type="EMBL" id="CAEZSB010000012">
    <property type="protein sequence ID" value="CAB4530428.1"/>
    <property type="molecule type" value="Genomic_DNA"/>
</dbReference>
<feature type="compositionally biased region" description="Polar residues" evidence="1">
    <location>
        <begin position="1"/>
        <end position="16"/>
    </location>
</feature>
<protein>
    <submittedName>
        <fullName evidence="2">Unannotated protein</fullName>
    </submittedName>
</protein>
<name>A0A6J6AVW7_9ZZZZ</name>
<feature type="region of interest" description="Disordered" evidence="1">
    <location>
        <begin position="88"/>
        <end position="107"/>
    </location>
</feature>
<dbReference type="AlphaFoldDB" id="A0A6J6AVW7"/>
<sequence>MSKPSSNDVDNLSHVTTPPIRIPGIHEGKGNTGKRKSSVPGIGTPMAIPTTVLTTKIQAESFKVQSKLFAQGASSRSVYTTTVTTPTHDRVNQVPSKRTMATANPMAQSHQVKGCSDGLFMIIS</sequence>
<organism evidence="2">
    <name type="scientific">freshwater metagenome</name>
    <dbReference type="NCBI Taxonomy" id="449393"/>
    <lineage>
        <taxon>unclassified sequences</taxon>
        <taxon>metagenomes</taxon>
        <taxon>ecological metagenomes</taxon>
    </lineage>
</organism>
<evidence type="ECO:0000313" key="2">
    <source>
        <dbReference type="EMBL" id="CAB4530428.1"/>
    </source>
</evidence>
<proteinExistence type="predicted"/>
<feature type="region of interest" description="Disordered" evidence="1">
    <location>
        <begin position="1"/>
        <end position="46"/>
    </location>
</feature>
<evidence type="ECO:0000256" key="1">
    <source>
        <dbReference type="SAM" id="MobiDB-lite"/>
    </source>
</evidence>
<reference evidence="2" key="1">
    <citation type="submission" date="2020-05" db="EMBL/GenBank/DDBJ databases">
        <authorList>
            <person name="Chiriac C."/>
            <person name="Salcher M."/>
            <person name="Ghai R."/>
            <person name="Kavagutti S V."/>
        </authorList>
    </citation>
    <scope>NUCLEOTIDE SEQUENCE</scope>
</reference>
<feature type="compositionally biased region" description="Polar residues" evidence="1">
    <location>
        <begin position="93"/>
        <end position="107"/>
    </location>
</feature>
<accession>A0A6J6AVW7</accession>